<dbReference type="PANTHER" id="PTHR24292">
    <property type="entry name" value="CYTOCHROME P450"/>
    <property type="match status" value="1"/>
</dbReference>
<dbReference type="PROSITE" id="PS00086">
    <property type="entry name" value="CYTOCHROME_P450"/>
    <property type="match status" value="1"/>
</dbReference>
<evidence type="ECO:0000256" key="4">
    <source>
        <dbReference type="ARBA" id="ARBA00010617"/>
    </source>
</evidence>
<evidence type="ECO:0000256" key="10">
    <source>
        <dbReference type="ARBA" id="ARBA00023004"/>
    </source>
</evidence>
<keyword evidence="9 14" id="KW-0560">Oxidoreductase</keyword>
<dbReference type="Gene3D" id="1.10.630.10">
    <property type="entry name" value="Cytochrome P450"/>
    <property type="match status" value="1"/>
</dbReference>
<feature type="binding site" description="axial binding residue" evidence="13">
    <location>
        <position position="446"/>
    </location>
    <ligand>
        <name>heme</name>
        <dbReference type="ChEBI" id="CHEBI:30413"/>
    </ligand>
    <ligandPart>
        <name>Fe</name>
        <dbReference type="ChEBI" id="CHEBI:18248"/>
    </ligandPart>
</feature>
<dbReference type="PRINTS" id="PR00385">
    <property type="entry name" value="P450"/>
</dbReference>
<dbReference type="OrthoDB" id="2789670at2759"/>
<dbReference type="PANTHER" id="PTHR24292:SF54">
    <property type="entry name" value="CYP9F3-RELATED"/>
    <property type="match status" value="1"/>
</dbReference>
<keyword evidence="12" id="KW-0472">Membrane</keyword>
<dbReference type="EMBL" id="KQ414666">
    <property type="protein sequence ID" value="KOC64929.1"/>
    <property type="molecule type" value="Genomic_DNA"/>
</dbReference>
<dbReference type="CDD" id="cd11056">
    <property type="entry name" value="CYP6-like"/>
    <property type="match status" value="1"/>
</dbReference>
<dbReference type="PRINTS" id="PR00463">
    <property type="entry name" value="EP450I"/>
</dbReference>
<dbReference type="SUPFAM" id="SSF48264">
    <property type="entry name" value="Cytochrome P450"/>
    <property type="match status" value="1"/>
</dbReference>
<evidence type="ECO:0000256" key="6">
    <source>
        <dbReference type="ARBA" id="ARBA00022723"/>
    </source>
</evidence>
<accession>A0A0L7R265</accession>
<sequence length="501" mass="57725">MASAFLTLLAGAIVLLCFYLYRTYTYWQRNGIPVAKGYLPIAGHILSVIFMRRSIKDVIQKIYDDHKQHSMVGFYKTTKPVLIVREPALVKVVMQSKFSNFHQNGMKIEPDMDPLLAKNPFFIYGEEWSAGRKRLTYAFSNVRLKTLFTAVSGVCKKFEDFLNRRLKSSNKYEVELKYLFSKFTGEVVANAGLGIEGLCFEDKVHPNAFDEISRSIFKPNALQGFLTMIMLFLPHLNRLFKMSFIPKEMDRFFRRIVAENLELRRTESVPRNDFLQLMIELEKSGEKLDVDSITSHALSFYVDGIESSSITLSFIGYHLALHTDIQEKLRDEVNAKIAKYDGVLTFDALKEMTYMEQVISESQRDFPVLTSLHKICTKEFELQGSDGLTFRAKPGNEILIPVYALQHDPKYWTNPDDFDPERFNEERKHSIEKMTFLPFGEGPRICVGMRMAMLQMKACLAALLRSYKIELSPKTKRPIKLSLSYFLPSPVGGIWVYLSKL</sequence>
<organism evidence="15 16">
    <name type="scientific">Habropoda laboriosa</name>
    <dbReference type="NCBI Taxonomy" id="597456"/>
    <lineage>
        <taxon>Eukaryota</taxon>
        <taxon>Metazoa</taxon>
        <taxon>Ecdysozoa</taxon>
        <taxon>Arthropoda</taxon>
        <taxon>Hexapoda</taxon>
        <taxon>Insecta</taxon>
        <taxon>Pterygota</taxon>
        <taxon>Neoptera</taxon>
        <taxon>Endopterygota</taxon>
        <taxon>Hymenoptera</taxon>
        <taxon>Apocrita</taxon>
        <taxon>Aculeata</taxon>
        <taxon>Apoidea</taxon>
        <taxon>Anthophila</taxon>
        <taxon>Apidae</taxon>
        <taxon>Habropoda</taxon>
    </lineage>
</organism>
<comment type="cofactor">
    <cofactor evidence="1 13">
        <name>heme</name>
        <dbReference type="ChEBI" id="CHEBI:30413"/>
    </cofactor>
</comment>
<dbReference type="GO" id="GO:0005789">
    <property type="term" value="C:endoplasmic reticulum membrane"/>
    <property type="evidence" value="ECO:0007669"/>
    <property type="project" value="UniProtKB-SubCell"/>
</dbReference>
<comment type="subcellular location">
    <subcellularLocation>
        <location evidence="3">Endoplasmic reticulum membrane</location>
        <topology evidence="3">Peripheral membrane protein</topology>
    </subcellularLocation>
    <subcellularLocation>
        <location evidence="2">Microsome membrane</location>
        <topology evidence="2">Peripheral membrane protein</topology>
    </subcellularLocation>
</comment>
<dbReference type="GO" id="GO:0016705">
    <property type="term" value="F:oxidoreductase activity, acting on paired donors, with incorporation or reduction of molecular oxygen"/>
    <property type="evidence" value="ECO:0007669"/>
    <property type="project" value="InterPro"/>
</dbReference>
<evidence type="ECO:0000313" key="15">
    <source>
        <dbReference type="EMBL" id="KOC64929.1"/>
    </source>
</evidence>
<dbReference type="FunFam" id="1.10.630.10:FF:000042">
    <property type="entry name" value="Cytochrome P450"/>
    <property type="match status" value="1"/>
</dbReference>
<evidence type="ECO:0000256" key="7">
    <source>
        <dbReference type="ARBA" id="ARBA00022824"/>
    </source>
</evidence>
<evidence type="ECO:0000256" key="12">
    <source>
        <dbReference type="ARBA" id="ARBA00023136"/>
    </source>
</evidence>
<evidence type="ECO:0000256" key="11">
    <source>
        <dbReference type="ARBA" id="ARBA00023033"/>
    </source>
</evidence>
<evidence type="ECO:0000256" key="8">
    <source>
        <dbReference type="ARBA" id="ARBA00022848"/>
    </source>
</evidence>
<evidence type="ECO:0000313" key="16">
    <source>
        <dbReference type="Proteomes" id="UP000053825"/>
    </source>
</evidence>
<dbReference type="InterPro" id="IPR050476">
    <property type="entry name" value="Insect_CytP450_Detox"/>
</dbReference>
<protein>
    <submittedName>
        <fullName evidence="15">Cytochrome P450 9e2</fullName>
    </submittedName>
</protein>
<dbReference type="STRING" id="597456.A0A0L7R265"/>
<evidence type="ECO:0000256" key="13">
    <source>
        <dbReference type="PIRSR" id="PIRSR602401-1"/>
    </source>
</evidence>
<evidence type="ECO:0000256" key="14">
    <source>
        <dbReference type="RuleBase" id="RU000461"/>
    </source>
</evidence>
<keyword evidence="6 13" id="KW-0479">Metal-binding</keyword>
<keyword evidence="5 13" id="KW-0349">Heme</keyword>
<dbReference type="Pfam" id="PF00067">
    <property type="entry name" value="p450"/>
    <property type="match status" value="1"/>
</dbReference>
<dbReference type="AlphaFoldDB" id="A0A0L7R265"/>
<dbReference type="InterPro" id="IPR001128">
    <property type="entry name" value="Cyt_P450"/>
</dbReference>
<dbReference type="GO" id="GO:0020037">
    <property type="term" value="F:heme binding"/>
    <property type="evidence" value="ECO:0007669"/>
    <property type="project" value="InterPro"/>
</dbReference>
<dbReference type="Proteomes" id="UP000053825">
    <property type="component" value="Unassembled WGS sequence"/>
</dbReference>
<evidence type="ECO:0000256" key="1">
    <source>
        <dbReference type="ARBA" id="ARBA00001971"/>
    </source>
</evidence>
<evidence type="ECO:0000256" key="9">
    <source>
        <dbReference type="ARBA" id="ARBA00023002"/>
    </source>
</evidence>
<reference evidence="15 16" key="1">
    <citation type="submission" date="2015-07" db="EMBL/GenBank/DDBJ databases">
        <title>The genome of Habropoda laboriosa.</title>
        <authorList>
            <person name="Pan H."/>
            <person name="Kapheim K."/>
        </authorList>
    </citation>
    <scope>NUCLEOTIDE SEQUENCE [LARGE SCALE GENOMIC DNA]</scope>
    <source>
        <strain evidence="15">0110345459</strain>
    </source>
</reference>
<evidence type="ECO:0000256" key="5">
    <source>
        <dbReference type="ARBA" id="ARBA00022617"/>
    </source>
</evidence>
<keyword evidence="8" id="KW-0492">Microsome</keyword>
<comment type="similarity">
    <text evidence="4 14">Belongs to the cytochrome P450 family.</text>
</comment>
<dbReference type="GO" id="GO:0005506">
    <property type="term" value="F:iron ion binding"/>
    <property type="evidence" value="ECO:0007669"/>
    <property type="project" value="InterPro"/>
</dbReference>
<dbReference type="GO" id="GO:0004497">
    <property type="term" value="F:monooxygenase activity"/>
    <property type="evidence" value="ECO:0007669"/>
    <property type="project" value="UniProtKB-KW"/>
</dbReference>
<name>A0A0L7R265_9HYME</name>
<dbReference type="InterPro" id="IPR036396">
    <property type="entry name" value="Cyt_P450_sf"/>
</dbReference>
<proteinExistence type="inferred from homology"/>
<keyword evidence="11 14" id="KW-0503">Monooxygenase</keyword>
<dbReference type="InterPro" id="IPR017972">
    <property type="entry name" value="Cyt_P450_CS"/>
</dbReference>
<evidence type="ECO:0000256" key="3">
    <source>
        <dbReference type="ARBA" id="ARBA00004406"/>
    </source>
</evidence>
<dbReference type="InterPro" id="IPR002401">
    <property type="entry name" value="Cyt_P450_E_grp-I"/>
</dbReference>
<keyword evidence="7" id="KW-0256">Endoplasmic reticulum</keyword>
<evidence type="ECO:0000256" key="2">
    <source>
        <dbReference type="ARBA" id="ARBA00004174"/>
    </source>
</evidence>
<gene>
    <name evidence="15" type="ORF">WH47_04518</name>
</gene>
<keyword evidence="10 13" id="KW-0408">Iron</keyword>
<keyword evidence="16" id="KW-1185">Reference proteome</keyword>